<comment type="caution">
    <text evidence="2">The sequence shown here is derived from an EMBL/GenBank/DDBJ whole genome shotgun (WGS) entry which is preliminary data.</text>
</comment>
<evidence type="ECO:0000313" key="2">
    <source>
        <dbReference type="EMBL" id="KAK0443157.1"/>
    </source>
</evidence>
<name>A0AA39JJ67_9AGAR</name>
<gene>
    <name evidence="2" type="ORF">EV421DRAFT_1805119</name>
</gene>
<dbReference type="EMBL" id="JAUEPT010000023">
    <property type="protein sequence ID" value="KAK0443157.1"/>
    <property type="molecule type" value="Genomic_DNA"/>
</dbReference>
<organism evidence="2 3">
    <name type="scientific">Armillaria borealis</name>
    <dbReference type="NCBI Taxonomy" id="47425"/>
    <lineage>
        <taxon>Eukaryota</taxon>
        <taxon>Fungi</taxon>
        <taxon>Dikarya</taxon>
        <taxon>Basidiomycota</taxon>
        <taxon>Agaricomycotina</taxon>
        <taxon>Agaricomycetes</taxon>
        <taxon>Agaricomycetidae</taxon>
        <taxon>Agaricales</taxon>
        <taxon>Marasmiineae</taxon>
        <taxon>Physalacriaceae</taxon>
        <taxon>Armillaria</taxon>
    </lineage>
</organism>
<accession>A0AA39JJ67</accession>
<reference evidence="2" key="1">
    <citation type="submission" date="2023-06" db="EMBL/GenBank/DDBJ databases">
        <authorList>
            <consortium name="Lawrence Berkeley National Laboratory"/>
            <person name="Ahrendt S."/>
            <person name="Sahu N."/>
            <person name="Indic B."/>
            <person name="Wong-Bajracharya J."/>
            <person name="Merenyi Z."/>
            <person name="Ke H.-M."/>
            <person name="Monk M."/>
            <person name="Kocsube S."/>
            <person name="Drula E."/>
            <person name="Lipzen A."/>
            <person name="Balint B."/>
            <person name="Henrissat B."/>
            <person name="Andreopoulos B."/>
            <person name="Martin F.M."/>
            <person name="Harder C.B."/>
            <person name="Rigling D."/>
            <person name="Ford K.L."/>
            <person name="Foster G.D."/>
            <person name="Pangilinan J."/>
            <person name="Papanicolaou A."/>
            <person name="Barry K."/>
            <person name="LaButti K."/>
            <person name="Viragh M."/>
            <person name="Koriabine M."/>
            <person name="Yan M."/>
            <person name="Riley R."/>
            <person name="Champramary S."/>
            <person name="Plett K.L."/>
            <person name="Tsai I.J."/>
            <person name="Slot J."/>
            <person name="Sipos G."/>
            <person name="Plett J."/>
            <person name="Nagy L.G."/>
            <person name="Grigoriev I.V."/>
        </authorList>
    </citation>
    <scope>NUCLEOTIDE SEQUENCE</scope>
    <source>
        <strain evidence="2">FPL87.14</strain>
    </source>
</reference>
<feature type="transmembrane region" description="Helical" evidence="1">
    <location>
        <begin position="74"/>
        <end position="91"/>
    </location>
</feature>
<proteinExistence type="predicted"/>
<dbReference type="Proteomes" id="UP001175226">
    <property type="component" value="Unassembled WGS sequence"/>
</dbReference>
<sequence>MDAYSAAASGPSSALAVYLFSWIVVTVLFLFVFPLYSTPQVCHVHHPLRLSSCHVYASRLLGVVRAVRKATIRMAYVFSLLLSCYGFHVSVDLVHESTHAHTRPSRS</sequence>
<feature type="transmembrane region" description="Helical" evidence="1">
    <location>
        <begin position="15"/>
        <end position="36"/>
    </location>
</feature>
<dbReference type="AlphaFoldDB" id="A0AA39JJ67"/>
<keyword evidence="1" id="KW-0472">Membrane</keyword>
<protein>
    <submittedName>
        <fullName evidence="2">Uncharacterized protein</fullName>
    </submittedName>
</protein>
<evidence type="ECO:0000313" key="3">
    <source>
        <dbReference type="Proteomes" id="UP001175226"/>
    </source>
</evidence>
<evidence type="ECO:0000256" key="1">
    <source>
        <dbReference type="SAM" id="Phobius"/>
    </source>
</evidence>
<keyword evidence="1" id="KW-0812">Transmembrane</keyword>
<keyword evidence="3" id="KW-1185">Reference proteome</keyword>
<keyword evidence="1" id="KW-1133">Transmembrane helix</keyword>